<feature type="transmembrane region" description="Helical" evidence="1">
    <location>
        <begin position="294"/>
        <end position="313"/>
    </location>
</feature>
<gene>
    <name evidence="2" type="ORF">B0H63DRAFT_399067</name>
</gene>
<dbReference type="AlphaFoldDB" id="A0AAE0KJL5"/>
<proteinExistence type="predicted"/>
<accession>A0AAE0KJL5</accession>
<keyword evidence="3" id="KW-1185">Reference proteome</keyword>
<feature type="transmembrane region" description="Helical" evidence="1">
    <location>
        <begin position="552"/>
        <end position="571"/>
    </location>
</feature>
<keyword evidence="1" id="KW-0472">Membrane</keyword>
<dbReference type="InterPro" id="IPR021840">
    <property type="entry name" value="DUF3433"/>
</dbReference>
<dbReference type="Pfam" id="PF11915">
    <property type="entry name" value="DUF3433"/>
    <property type="match status" value="2"/>
</dbReference>
<feature type="transmembrane region" description="Helical" evidence="1">
    <location>
        <begin position="469"/>
        <end position="490"/>
    </location>
</feature>
<evidence type="ECO:0000313" key="3">
    <source>
        <dbReference type="Proteomes" id="UP001285441"/>
    </source>
</evidence>
<feature type="transmembrane region" description="Helical" evidence="1">
    <location>
        <begin position="319"/>
        <end position="339"/>
    </location>
</feature>
<feature type="transmembrane region" description="Helical" evidence="1">
    <location>
        <begin position="510"/>
        <end position="531"/>
    </location>
</feature>
<feature type="transmembrane region" description="Helical" evidence="1">
    <location>
        <begin position="609"/>
        <end position="632"/>
    </location>
</feature>
<dbReference type="PANTHER" id="PTHR37544">
    <property type="entry name" value="SPRAY-RELATED"/>
    <property type="match status" value="1"/>
</dbReference>
<sequence length="706" mass="77523">MNTDWPCAPDPETAHSIYAAQAAAFYACAASFGVDFHQTAYDTSGVPTSTWEPQIYTYHIPPPATTTIVEVTRLFEEVTQLPDGRIEVRTNKATLYVAEPAVWQTAAVVTLTNSLGQPTATTTSFPRGVIGDKITQTLRNPEKGVPTATITTIIPFSTTVLTLTNSAGQPTATVTEYATFPDAPSAIRNVRMPQRGDYFIGSFLPVLLTTLLSIAIEAVDAQLKVLLPFHALTRPGGSRAKNSMSMQTDGPSARLNDVLLIFQFRDPISFLGDLLVISSAILTAMSSEVIGMEWFGTCGGNSYYGCFMVLAIYKSRARIVEGLLVFMAVAVALLGILLFRWRTGVAGPPWSIASVAALLSESPDMREVFQGVRAEGSGVRISEEQFKEQLEGKMFALGPAGSGMQYGITVCSVRKRVASGEKKSTMNDKEAIVSEREIGVSDDDASSFAEPPQSRTKSRMSCFSIHSRLYDYLVQGFLLIILCATLAVVLRYDTVTEYSPFETFMDSQTFGVRFLFTAVGVVITFLWEYLFSRISTINPYQRLSKRPQTARSSILLSPTNTVVGSLTNALFDRDIFAASIALATLLSKFTPIILSNIPYKVTQTWMTHVVCGWMTAAILACMILVLLGSILVRFPKMPVEPYTIAKSMYYLCDSHMLRDFEGLATLTQKERNRRIEKMGRRYRFGKMVGVSGETRIGIDYADDGKG</sequence>
<dbReference type="PANTHER" id="PTHR37544:SF3">
    <property type="entry name" value="SPRAY"/>
    <property type="match status" value="1"/>
</dbReference>
<name>A0AAE0KJL5_9PEZI</name>
<dbReference type="Proteomes" id="UP001285441">
    <property type="component" value="Unassembled WGS sequence"/>
</dbReference>
<comment type="caution">
    <text evidence="2">The sequence shown here is derived from an EMBL/GenBank/DDBJ whole genome shotgun (WGS) entry which is preliminary data.</text>
</comment>
<keyword evidence="1" id="KW-0812">Transmembrane</keyword>
<keyword evidence="1" id="KW-1133">Transmembrane helix</keyword>
<feature type="transmembrane region" description="Helical" evidence="1">
    <location>
        <begin position="198"/>
        <end position="219"/>
    </location>
</feature>
<protein>
    <submittedName>
        <fullName evidence="2">Uncharacterized protein</fullName>
    </submittedName>
</protein>
<evidence type="ECO:0000313" key="2">
    <source>
        <dbReference type="EMBL" id="KAK3377492.1"/>
    </source>
</evidence>
<reference evidence="2" key="2">
    <citation type="submission" date="2023-06" db="EMBL/GenBank/DDBJ databases">
        <authorList>
            <consortium name="Lawrence Berkeley National Laboratory"/>
            <person name="Haridas S."/>
            <person name="Hensen N."/>
            <person name="Bonometti L."/>
            <person name="Westerberg I."/>
            <person name="Brannstrom I.O."/>
            <person name="Guillou S."/>
            <person name="Cros-Aarteil S."/>
            <person name="Calhoun S."/>
            <person name="Kuo A."/>
            <person name="Mondo S."/>
            <person name="Pangilinan J."/>
            <person name="Riley R."/>
            <person name="LaButti K."/>
            <person name="Andreopoulos B."/>
            <person name="Lipzen A."/>
            <person name="Chen C."/>
            <person name="Yanf M."/>
            <person name="Daum C."/>
            <person name="Ng V."/>
            <person name="Clum A."/>
            <person name="Steindorff A."/>
            <person name="Ohm R."/>
            <person name="Martin F."/>
            <person name="Silar P."/>
            <person name="Natvig D."/>
            <person name="Lalanne C."/>
            <person name="Gautier V."/>
            <person name="Ament-velasquez S.L."/>
            <person name="Kruys A."/>
            <person name="Hutchinson M.I."/>
            <person name="Powell A.J."/>
            <person name="Barry K."/>
            <person name="Miller A.N."/>
            <person name="Grigoriev I.V."/>
            <person name="Debuchy R."/>
            <person name="Gladieux P."/>
            <person name="Thoren M.H."/>
            <person name="Johannesson H."/>
        </authorList>
    </citation>
    <scope>NUCLEOTIDE SEQUENCE</scope>
    <source>
        <strain evidence="2">CBS 232.78</strain>
    </source>
</reference>
<dbReference type="EMBL" id="JAULSW010000006">
    <property type="protein sequence ID" value="KAK3377492.1"/>
    <property type="molecule type" value="Genomic_DNA"/>
</dbReference>
<organism evidence="2 3">
    <name type="scientific">Podospora didyma</name>
    <dbReference type="NCBI Taxonomy" id="330526"/>
    <lineage>
        <taxon>Eukaryota</taxon>
        <taxon>Fungi</taxon>
        <taxon>Dikarya</taxon>
        <taxon>Ascomycota</taxon>
        <taxon>Pezizomycotina</taxon>
        <taxon>Sordariomycetes</taxon>
        <taxon>Sordariomycetidae</taxon>
        <taxon>Sordariales</taxon>
        <taxon>Podosporaceae</taxon>
        <taxon>Podospora</taxon>
    </lineage>
</organism>
<evidence type="ECO:0000256" key="1">
    <source>
        <dbReference type="SAM" id="Phobius"/>
    </source>
</evidence>
<reference evidence="2" key="1">
    <citation type="journal article" date="2023" name="Mol. Phylogenet. Evol.">
        <title>Genome-scale phylogeny and comparative genomics of the fungal order Sordariales.</title>
        <authorList>
            <person name="Hensen N."/>
            <person name="Bonometti L."/>
            <person name="Westerberg I."/>
            <person name="Brannstrom I.O."/>
            <person name="Guillou S."/>
            <person name="Cros-Aarteil S."/>
            <person name="Calhoun S."/>
            <person name="Haridas S."/>
            <person name="Kuo A."/>
            <person name="Mondo S."/>
            <person name="Pangilinan J."/>
            <person name="Riley R."/>
            <person name="LaButti K."/>
            <person name="Andreopoulos B."/>
            <person name="Lipzen A."/>
            <person name="Chen C."/>
            <person name="Yan M."/>
            <person name="Daum C."/>
            <person name="Ng V."/>
            <person name="Clum A."/>
            <person name="Steindorff A."/>
            <person name="Ohm R.A."/>
            <person name="Martin F."/>
            <person name="Silar P."/>
            <person name="Natvig D.O."/>
            <person name="Lalanne C."/>
            <person name="Gautier V."/>
            <person name="Ament-Velasquez S.L."/>
            <person name="Kruys A."/>
            <person name="Hutchinson M.I."/>
            <person name="Powell A.J."/>
            <person name="Barry K."/>
            <person name="Miller A.N."/>
            <person name="Grigoriev I.V."/>
            <person name="Debuchy R."/>
            <person name="Gladieux P."/>
            <person name="Hiltunen Thoren M."/>
            <person name="Johannesson H."/>
        </authorList>
    </citation>
    <scope>NUCLEOTIDE SEQUENCE</scope>
    <source>
        <strain evidence="2">CBS 232.78</strain>
    </source>
</reference>
<feature type="transmembrane region" description="Helical" evidence="1">
    <location>
        <begin position="577"/>
        <end position="597"/>
    </location>
</feature>